<evidence type="ECO:0000313" key="3">
    <source>
        <dbReference type="Proteomes" id="UP000803844"/>
    </source>
</evidence>
<feature type="region of interest" description="Disordered" evidence="1">
    <location>
        <begin position="54"/>
        <end position="80"/>
    </location>
</feature>
<keyword evidence="3" id="KW-1185">Reference proteome</keyword>
<proteinExistence type="predicted"/>
<dbReference type="RefSeq" id="XP_040778098.1">
    <property type="nucleotide sequence ID" value="XM_040924549.1"/>
</dbReference>
<dbReference type="Proteomes" id="UP000803844">
    <property type="component" value="Unassembled WGS sequence"/>
</dbReference>
<sequence length="80" mass="8659">MPFLGKLFRLYQAPKKRDHEQLQIARHTIGGTPFVPMGTTDSLSLALVPRGKGESSAFVSSDGRDSCAGDQGPSDSRIRL</sequence>
<dbReference type="AlphaFoldDB" id="A0A9P4Y568"/>
<name>A0A9P4Y568_CRYP1</name>
<accession>A0A9P4Y568</accession>
<comment type="caution">
    <text evidence="2">The sequence shown here is derived from an EMBL/GenBank/DDBJ whole genome shotgun (WGS) entry which is preliminary data.</text>
</comment>
<evidence type="ECO:0000256" key="1">
    <source>
        <dbReference type="SAM" id="MobiDB-lite"/>
    </source>
</evidence>
<reference evidence="2" key="1">
    <citation type="journal article" date="2020" name="Phytopathology">
        <title>Genome sequence of the chestnut blight fungus Cryphonectria parasitica EP155: A fundamental resource for an archetypical invasive plant pathogen.</title>
        <authorList>
            <person name="Crouch J.A."/>
            <person name="Dawe A."/>
            <person name="Aerts A."/>
            <person name="Barry K."/>
            <person name="Churchill A.C.L."/>
            <person name="Grimwood J."/>
            <person name="Hillman B."/>
            <person name="Milgroom M.G."/>
            <person name="Pangilinan J."/>
            <person name="Smith M."/>
            <person name="Salamov A."/>
            <person name="Schmutz J."/>
            <person name="Yadav J."/>
            <person name="Grigoriev I.V."/>
            <person name="Nuss D."/>
        </authorList>
    </citation>
    <scope>NUCLEOTIDE SEQUENCE</scope>
    <source>
        <strain evidence="2">EP155</strain>
    </source>
</reference>
<feature type="non-terminal residue" evidence="2">
    <location>
        <position position="80"/>
    </location>
</feature>
<dbReference type="EMBL" id="MU032346">
    <property type="protein sequence ID" value="KAF3767137.1"/>
    <property type="molecule type" value="Genomic_DNA"/>
</dbReference>
<organism evidence="2 3">
    <name type="scientific">Cryphonectria parasitica (strain ATCC 38755 / EP155)</name>
    <dbReference type="NCBI Taxonomy" id="660469"/>
    <lineage>
        <taxon>Eukaryota</taxon>
        <taxon>Fungi</taxon>
        <taxon>Dikarya</taxon>
        <taxon>Ascomycota</taxon>
        <taxon>Pezizomycotina</taxon>
        <taxon>Sordariomycetes</taxon>
        <taxon>Sordariomycetidae</taxon>
        <taxon>Diaporthales</taxon>
        <taxon>Cryphonectriaceae</taxon>
        <taxon>Cryphonectria-Endothia species complex</taxon>
        <taxon>Cryphonectria</taxon>
    </lineage>
</organism>
<dbReference type="GeneID" id="63841678"/>
<gene>
    <name evidence="2" type="ORF">M406DRAFT_55134</name>
</gene>
<evidence type="ECO:0000313" key="2">
    <source>
        <dbReference type="EMBL" id="KAF3767137.1"/>
    </source>
</evidence>
<protein>
    <submittedName>
        <fullName evidence="2">Uncharacterized protein</fullName>
    </submittedName>
</protein>